<comment type="catalytic activity">
    <reaction evidence="3">
        <text>L-lysyl-[alpha-tubulin] + acetyl-CoA = N(6)-acetyl-L-lysyl-[alpha-tubulin] + CoA + H(+)</text>
        <dbReference type="Rhea" id="RHEA:15277"/>
        <dbReference type="Rhea" id="RHEA-COMP:11278"/>
        <dbReference type="Rhea" id="RHEA-COMP:11279"/>
        <dbReference type="ChEBI" id="CHEBI:15378"/>
        <dbReference type="ChEBI" id="CHEBI:29969"/>
        <dbReference type="ChEBI" id="CHEBI:57287"/>
        <dbReference type="ChEBI" id="CHEBI:57288"/>
        <dbReference type="ChEBI" id="CHEBI:61930"/>
        <dbReference type="EC" id="2.3.1.108"/>
    </reaction>
</comment>
<dbReference type="GO" id="GO:0005874">
    <property type="term" value="C:microtubule"/>
    <property type="evidence" value="ECO:0007669"/>
    <property type="project" value="InterPro"/>
</dbReference>
<proteinExistence type="inferred from homology"/>
<keyword evidence="2 3" id="KW-0012">Acyltransferase</keyword>
<dbReference type="STRING" id="34508.A0A4U8UWU7"/>
<evidence type="ECO:0000313" key="7">
    <source>
        <dbReference type="Proteomes" id="UP000298663"/>
    </source>
</evidence>
<keyword evidence="1 3" id="KW-0808">Transferase</keyword>
<evidence type="ECO:0000256" key="4">
    <source>
        <dbReference type="SAM" id="MobiDB-lite"/>
    </source>
</evidence>
<feature type="domain" description="N-acetyltransferase" evidence="5">
    <location>
        <begin position="1"/>
        <end position="177"/>
    </location>
</feature>
<dbReference type="GO" id="GO:0048666">
    <property type="term" value="P:neuron development"/>
    <property type="evidence" value="ECO:0007669"/>
    <property type="project" value="UniProtKB-UniRule"/>
</dbReference>
<gene>
    <name evidence="6" type="ORF">L596_004721</name>
</gene>
<dbReference type="CDD" id="cd04301">
    <property type="entry name" value="NAT_SF"/>
    <property type="match status" value="1"/>
</dbReference>
<dbReference type="GO" id="GO:0019799">
    <property type="term" value="F:tubulin N-acetyltransferase activity"/>
    <property type="evidence" value="ECO:0007669"/>
    <property type="project" value="UniProtKB-UniRule"/>
</dbReference>
<comment type="similarity">
    <text evidence="3">Belongs to the acetyltransferase ATAT1 family.</text>
</comment>
<organism evidence="6 7">
    <name type="scientific">Steinernema carpocapsae</name>
    <name type="common">Entomopathogenic nematode</name>
    <dbReference type="NCBI Taxonomy" id="34508"/>
    <lineage>
        <taxon>Eukaryota</taxon>
        <taxon>Metazoa</taxon>
        <taxon>Ecdysozoa</taxon>
        <taxon>Nematoda</taxon>
        <taxon>Chromadorea</taxon>
        <taxon>Rhabditida</taxon>
        <taxon>Tylenchina</taxon>
        <taxon>Panagrolaimomorpha</taxon>
        <taxon>Strongyloidoidea</taxon>
        <taxon>Steinernematidae</taxon>
        <taxon>Steinernema</taxon>
    </lineage>
</organism>
<evidence type="ECO:0000256" key="1">
    <source>
        <dbReference type="ARBA" id="ARBA00022679"/>
    </source>
</evidence>
<dbReference type="EMBL" id="AZBU02000001">
    <property type="protein sequence ID" value="TMS37881.1"/>
    <property type="molecule type" value="Genomic_DNA"/>
</dbReference>
<dbReference type="InterPro" id="IPR007965">
    <property type="entry name" value="GNAT_ATAT"/>
</dbReference>
<comment type="caution">
    <text evidence="6">The sequence shown here is derived from an EMBL/GenBank/DDBJ whole genome shotgun (WGS) entry which is preliminary data.</text>
</comment>
<dbReference type="EC" id="2.3.1.108" evidence="3"/>
<dbReference type="PROSITE" id="PS51730">
    <property type="entry name" value="GNAT_ATAT"/>
    <property type="match status" value="1"/>
</dbReference>
<feature type="region of interest" description="Disordered" evidence="4">
    <location>
        <begin position="217"/>
        <end position="236"/>
    </location>
</feature>
<dbReference type="InterPro" id="IPR038746">
    <property type="entry name" value="Atat"/>
</dbReference>
<dbReference type="InterPro" id="IPR016181">
    <property type="entry name" value="Acyl_CoA_acyltransferase"/>
</dbReference>
<evidence type="ECO:0000256" key="2">
    <source>
        <dbReference type="ARBA" id="ARBA00023315"/>
    </source>
</evidence>
<protein>
    <recommendedName>
        <fullName evidence="3">Alpha-tubulin N-acetyltransferase</fullName>
        <shortName evidence="3">Alpha-TAT</shortName>
        <shortName evidence="3">TAT</shortName>
        <ecNumber evidence="3">2.3.1.108</ecNumber>
    </recommendedName>
    <alternativeName>
        <fullName evidence="3">Acetyltransferase mec-17 homolog</fullName>
    </alternativeName>
</protein>
<dbReference type="AlphaFoldDB" id="A0A4U8UWU7"/>
<evidence type="ECO:0000313" key="6">
    <source>
        <dbReference type="EMBL" id="TMS37881.1"/>
    </source>
</evidence>
<feature type="binding site" evidence="3">
    <location>
        <begin position="111"/>
        <end position="124"/>
    </location>
    <ligand>
        <name>acetyl-CoA</name>
        <dbReference type="ChEBI" id="CHEBI:57288"/>
    </ligand>
</feature>
<dbReference type="PANTHER" id="PTHR12327">
    <property type="entry name" value="ALPHA-TUBULIN N-ACETYLTRANSFERASE 1"/>
    <property type="match status" value="1"/>
</dbReference>
<keyword evidence="7" id="KW-1185">Reference proteome</keyword>
<comment type="function">
    <text evidence="3">Specifically acetylates 'Lys-40' in alpha-tubulin on the lumenal side of microtubules. Promotes microtubule destabilization and accelerates microtubule dynamics; this activity may be independent of acetylation activity. Acetylates alpha-tubulin with a slow enzymatic rate, due to a catalytic site that is not optimized for acetyl transfer. Enters the microtubule through each end and diffuses quickly throughout the lumen of microtubules. Acetylates only long/old microtubules because of its slow acetylation rate since it does not have time to act on dynamically unstable microtubules before the enzyme is released.</text>
</comment>
<dbReference type="EMBL" id="CM016762">
    <property type="protein sequence ID" value="TMS37881.1"/>
    <property type="molecule type" value="Genomic_DNA"/>
</dbReference>
<dbReference type="OrthoDB" id="447510at2759"/>
<sequence>MEVKTDFTPMLGPSLVRLDPMRVKQLQNETIYHAIDELCKMSAQAMNLKCPLTSCEKLIVSDNTLYLVWERNEEKDVSRLMGLLKVGRKKLFLYDNDRNTYEGELLCLLDFYVHHASQRKGHGKALFDFMLQSERAKVERMAFDSPTVTLLAFLNKHYDLHSAIWQNTNFVVFPQLFDCIQSANEAPPEGWRRPATPRRIGSANGTTEARWLDSAISGHQSKGHGQGNPIDADTSTEGTLANRANQAKQRKAHILSSKPLW</sequence>
<evidence type="ECO:0000256" key="3">
    <source>
        <dbReference type="HAMAP-Rule" id="MF_03130"/>
    </source>
</evidence>
<dbReference type="Proteomes" id="UP000298663">
    <property type="component" value="Chromosome X"/>
</dbReference>
<dbReference type="PANTHER" id="PTHR12327:SF0">
    <property type="entry name" value="ALPHA-TUBULIN N-ACETYLTRANSFERASE 1"/>
    <property type="match status" value="1"/>
</dbReference>
<evidence type="ECO:0000259" key="5">
    <source>
        <dbReference type="PROSITE" id="PS51730"/>
    </source>
</evidence>
<dbReference type="Pfam" id="PF05301">
    <property type="entry name" value="Acetyltransf_16"/>
    <property type="match status" value="1"/>
</dbReference>
<dbReference type="SUPFAM" id="SSF55729">
    <property type="entry name" value="Acyl-CoA N-acyltransferases (Nat)"/>
    <property type="match status" value="1"/>
</dbReference>
<dbReference type="GO" id="GO:0070507">
    <property type="term" value="P:regulation of microtubule cytoskeleton organization"/>
    <property type="evidence" value="ECO:0007669"/>
    <property type="project" value="UniProtKB-UniRule"/>
</dbReference>
<reference evidence="6 7" key="1">
    <citation type="journal article" date="2015" name="Genome Biol.">
        <title>Comparative genomics of Steinernema reveals deeply conserved gene regulatory networks.</title>
        <authorList>
            <person name="Dillman A.R."/>
            <person name="Macchietto M."/>
            <person name="Porter C.F."/>
            <person name="Rogers A."/>
            <person name="Williams B."/>
            <person name="Antoshechkin I."/>
            <person name="Lee M.M."/>
            <person name="Goodwin Z."/>
            <person name="Lu X."/>
            <person name="Lewis E.E."/>
            <person name="Goodrich-Blair H."/>
            <person name="Stock S.P."/>
            <person name="Adams B.J."/>
            <person name="Sternberg P.W."/>
            <person name="Mortazavi A."/>
        </authorList>
    </citation>
    <scope>NUCLEOTIDE SEQUENCE [LARGE SCALE GENOMIC DNA]</scope>
    <source>
        <strain evidence="6 7">ALL</strain>
    </source>
</reference>
<dbReference type="Gene3D" id="3.40.630.30">
    <property type="match status" value="1"/>
</dbReference>
<dbReference type="HAMAP" id="MF_03130">
    <property type="entry name" value="mec17"/>
    <property type="match status" value="1"/>
</dbReference>
<comment type="caution">
    <text evidence="3">Lacks conserved residue(s) required for the propagation of feature annotation.</text>
</comment>
<accession>A0A4U8UWU7</accession>
<name>A0A4U8UWU7_STECR</name>
<reference evidence="6 7" key="2">
    <citation type="journal article" date="2019" name="G3 (Bethesda)">
        <title>Hybrid Assembly of the Genome of the Entomopathogenic Nematode Steinernema carpocapsae Identifies the X-Chromosome.</title>
        <authorList>
            <person name="Serra L."/>
            <person name="Macchietto M."/>
            <person name="Macias-Munoz A."/>
            <person name="McGill C.J."/>
            <person name="Rodriguez I.M."/>
            <person name="Rodriguez B."/>
            <person name="Murad R."/>
            <person name="Mortazavi A."/>
        </authorList>
    </citation>
    <scope>NUCLEOTIDE SEQUENCE [LARGE SCALE GENOMIC DNA]</scope>
    <source>
        <strain evidence="6 7">ALL</strain>
    </source>
</reference>